<keyword evidence="2" id="KW-1185">Reference proteome</keyword>
<dbReference type="Proteomes" id="UP000271162">
    <property type="component" value="Unassembled WGS sequence"/>
</dbReference>
<name>A0A0N4Y7G8_NIPBR</name>
<reference evidence="3" key="1">
    <citation type="submission" date="2017-02" db="UniProtKB">
        <authorList>
            <consortium name="WormBaseParasite"/>
        </authorList>
    </citation>
    <scope>IDENTIFICATION</scope>
</reference>
<proteinExistence type="predicted"/>
<sequence length="107" mass="12563">MSYKFWEFFKNEGKKNLAVYNGANGTSVRFLQEKGSKQKDRENFCLCIRNVIRSLYEEKGTPPISMQLRRDQLKLGDSEVYDPVVIVERLQMDLKDWKGLSMEKTYG</sequence>
<dbReference type="AlphaFoldDB" id="A0A0N4Y7G8"/>
<gene>
    <name evidence="1" type="ORF">NBR_LOCUS12104</name>
</gene>
<protein>
    <submittedName>
        <fullName evidence="3">Inositol-pentakisphosphate 2-kinase</fullName>
    </submittedName>
</protein>
<evidence type="ECO:0000313" key="1">
    <source>
        <dbReference type="EMBL" id="VDL75693.1"/>
    </source>
</evidence>
<accession>A0A0N4Y7G8</accession>
<dbReference type="EMBL" id="UYSL01020675">
    <property type="protein sequence ID" value="VDL75693.1"/>
    <property type="molecule type" value="Genomic_DNA"/>
</dbReference>
<reference evidence="1 2" key="2">
    <citation type="submission" date="2018-11" db="EMBL/GenBank/DDBJ databases">
        <authorList>
            <consortium name="Pathogen Informatics"/>
        </authorList>
    </citation>
    <scope>NUCLEOTIDE SEQUENCE [LARGE SCALE GENOMIC DNA]</scope>
</reference>
<dbReference type="WBParaSite" id="NBR_0001210301-mRNA-1">
    <property type="protein sequence ID" value="NBR_0001210301-mRNA-1"/>
    <property type="gene ID" value="NBR_0001210301"/>
</dbReference>
<organism evidence="3">
    <name type="scientific">Nippostrongylus brasiliensis</name>
    <name type="common">Rat hookworm</name>
    <dbReference type="NCBI Taxonomy" id="27835"/>
    <lineage>
        <taxon>Eukaryota</taxon>
        <taxon>Metazoa</taxon>
        <taxon>Ecdysozoa</taxon>
        <taxon>Nematoda</taxon>
        <taxon>Chromadorea</taxon>
        <taxon>Rhabditida</taxon>
        <taxon>Rhabditina</taxon>
        <taxon>Rhabditomorpha</taxon>
        <taxon>Strongyloidea</taxon>
        <taxon>Heligmosomidae</taxon>
        <taxon>Nippostrongylus</taxon>
    </lineage>
</organism>
<evidence type="ECO:0000313" key="2">
    <source>
        <dbReference type="Proteomes" id="UP000271162"/>
    </source>
</evidence>
<evidence type="ECO:0000313" key="3">
    <source>
        <dbReference type="WBParaSite" id="NBR_0001210301-mRNA-1"/>
    </source>
</evidence>